<evidence type="ECO:0000256" key="1">
    <source>
        <dbReference type="ARBA" id="ARBA00004370"/>
    </source>
</evidence>
<comment type="similarity">
    <text evidence="2 6">Belongs to the SURF1 family.</text>
</comment>
<comment type="caution">
    <text evidence="6">Lacks conserved residue(s) required for the propagation of feature annotation.</text>
</comment>
<accession>A0ABQ4DI83</accession>
<evidence type="ECO:0000313" key="8">
    <source>
        <dbReference type="EMBL" id="GIG39063.1"/>
    </source>
</evidence>
<feature type="compositionally biased region" description="Low complexity" evidence="7">
    <location>
        <begin position="256"/>
        <end position="267"/>
    </location>
</feature>
<dbReference type="PANTHER" id="PTHR23427:SF2">
    <property type="entry name" value="SURFEIT LOCUS PROTEIN 1"/>
    <property type="match status" value="1"/>
</dbReference>
<comment type="caution">
    <text evidence="8">The sequence shown here is derived from an EMBL/GenBank/DDBJ whole genome shotgun (WGS) entry which is preliminary data.</text>
</comment>
<dbReference type="InterPro" id="IPR045214">
    <property type="entry name" value="Surf1/Surf4"/>
</dbReference>
<dbReference type="EMBL" id="BONP01000003">
    <property type="protein sequence ID" value="GIG39063.1"/>
    <property type="molecule type" value="Genomic_DNA"/>
</dbReference>
<gene>
    <name evidence="8" type="ORF">Cph01nite_08250</name>
</gene>
<dbReference type="Proteomes" id="UP000614741">
    <property type="component" value="Unassembled WGS sequence"/>
</dbReference>
<reference evidence="8 9" key="1">
    <citation type="submission" date="2021-01" db="EMBL/GenBank/DDBJ databases">
        <title>Whole genome shotgun sequence of Cellulomonas phragmiteti NBRC 110785.</title>
        <authorList>
            <person name="Komaki H."/>
            <person name="Tamura T."/>
        </authorList>
    </citation>
    <scope>NUCLEOTIDE SEQUENCE [LARGE SCALE GENOMIC DNA]</scope>
    <source>
        <strain evidence="8 9">NBRC 110785</strain>
    </source>
</reference>
<keyword evidence="4 6" id="KW-1133">Transmembrane helix</keyword>
<evidence type="ECO:0000256" key="4">
    <source>
        <dbReference type="ARBA" id="ARBA00022989"/>
    </source>
</evidence>
<evidence type="ECO:0000256" key="5">
    <source>
        <dbReference type="ARBA" id="ARBA00023136"/>
    </source>
</evidence>
<dbReference type="InterPro" id="IPR002994">
    <property type="entry name" value="Surf1/Shy1"/>
</dbReference>
<feature type="region of interest" description="Disordered" evidence="7">
    <location>
        <begin position="250"/>
        <end position="298"/>
    </location>
</feature>
<dbReference type="PROSITE" id="PS50895">
    <property type="entry name" value="SURF1"/>
    <property type="match status" value="1"/>
</dbReference>
<sequence>MADTPTTLWRAAVRPRMLGLLVVLLAAAAVCARLGVWQLERAEVRGAASAEREAARVLTAQPEPLADLLAPGQTFVGDLVARKAVVTGTYDDGSTLLVTGRAHDGRTDGYLVLTPLRVPTAAGDAVLPVVRGWSPTSDVAGAPTGEVEVVGWLQVGEEAGAPIVDGRTDAISAAQLLAAWGGPVYTGYLVVQTSDPADPAAAGGLVGLDPPTRAGSGLNVQNLAYAAQWWIFGLFAAGLWWRLVRDEAAGRPPLPGDDAPVLPGDDAPVPPGDDAPVPPGDDAPAAPRDRDPAAASSG</sequence>
<dbReference type="RefSeq" id="WP_203671377.1">
    <property type="nucleotide sequence ID" value="NZ_BONP01000003.1"/>
</dbReference>
<protein>
    <recommendedName>
        <fullName evidence="6">SURF1-like protein</fullName>
    </recommendedName>
</protein>
<dbReference type="PANTHER" id="PTHR23427">
    <property type="entry name" value="SURFEIT LOCUS PROTEIN"/>
    <property type="match status" value="1"/>
</dbReference>
<organism evidence="8 9">
    <name type="scientific">Cellulomonas phragmiteti</name>
    <dbReference type="NCBI Taxonomy" id="478780"/>
    <lineage>
        <taxon>Bacteria</taxon>
        <taxon>Bacillati</taxon>
        <taxon>Actinomycetota</taxon>
        <taxon>Actinomycetes</taxon>
        <taxon>Micrococcales</taxon>
        <taxon>Cellulomonadaceae</taxon>
        <taxon>Cellulomonas</taxon>
    </lineage>
</organism>
<comment type="subcellular location">
    <subcellularLocation>
        <location evidence="6">Cell membrane</location>
        <topology evidence="6">Multi-pass membrane protein</topology>
    </subcellularLocation>
    <subcellularLocation>
        <location evidence="1">Membrane</location>
    </subcellularLocation>
</comment>
<keyword evidence="5 6" id="KW-0472">Membrane</keyword>
<evidence type="ECO:0000256" key="2">
    <source>
        <dbReference type="ARBA" id="ARBA00007165"/>
    </source>
</evidence>
<evidence type="ECO:0000256" key="7">
    <source>
        <dbReference type="SAM" id="MobiDB-lite"/>
    </source>
</evidence>
<proteinExistence type="inferred from homology"/>
<dbReference type="CDD" id="cd06662">
    <property type="entry name" value="SURF1"/>
    <property type="match status" value="1"/>
</dbReference>
<keyword evidence="9" id="KW-1185">Reference proteome</keyword>
<evidence type="ECO:0000313" key="9">
    <source>
        <dbReference type="Proteomes" id="UP000614741"/>
    </source>
</evidence>
<dbReference type="Pfam" id="PF02104">
    <property type="entry name" value="SURF1"/>
    <property type="match status" value="1"/>
</dbReference>
<name>A0ABQ4DI83_9CELL</name>
<keyword evidence="6" id="KW-1003">Cell membrane</keyword>
<feature type="compositionally biased region" description="Pro residues" evidence="7">
    <location>
        <begin position="268"/>
        <end position="281"/>
    </location>
</feature>
<feature type="transmembrane region" description="Helical" evidence="6">
    <location>
        <begin position="223"/>
        <end position="241"/>
    </location>
</feature>
<evidence type="ECO:0000256" key="6">
    <source>
        <dbReference type="RuleBase" id="RU363076"/>
    </source>
</evidence>
<keyword evidence="3 6" id="KW-0812">Transmembrane</keyword>
<evidence type="ECO:0000256" key="3">
    <source>
        <dbReference type="ARBA" id="ARBA00022692"/>
    </source>
</evidence>